<evidence type="ECO:0000313" key="1">
    <source>
        <dbReference type="EMBL" id="KAK6630184.1"/>
    </source>
</evidence>
<reference evidence="1 2" key="1">
    <citation type="submission" date="2023-09" db="EMBL/GenBank/DDBJ databases">
        <title>Genomes of two closely related lineages of the louse Polyplax serrata with different host specificities.</title>
        <authorList>
            <person name="Martinu J."/>
            <person name="Tarabai H."/>
            <person name="Stefka J."/>
            <person name="Hypsa V."/>
        </authorList>
    </citation>
    <scope>NUCLEOTIDE SEQUENCE [LARGE SCALE GENOMIC DNA]</scope>
    <source>
        <strain evidence="1">98ZLc_SE</strain>
    </source>
</reference>
<name>A0ABR1AWE6_POLSC</name>
<dbReference type="Proteomes" id="UP001359485">
    <property type="component" value="Unassembled WGS sequence"/>
</dbReference>
<dbReference type="EMBL" id="JAWJWF010000009">
    <property type="protein sequence ID" value="KAK6630184.1"/>
    <property type="molecule type" value="Genomic_DNA"/>
</dbReference>
<gene>
    <name evidence="1" type="ORF">RUM44_005740</name>
</gene>
<organism evidence="1 2">
    <name type="scientific">Polyplax serrata</name>
    <name type="common">Common mouse louse</name>
    <dbReference type="NCBI Taxonomy" id="468196"/>
    <lineage>
        <taxon>Eukaryota</taxon>
        <taxon>Metazoa</taxon>
        <taxon>Ecdysozoa</taxon>
        <taxon>Arthropoda</taxon>
        <taxon>Hexapoda</taxon>
        <taxon>Insecta</taxon>
        <taxon>Pterygota</taxon>
        <taxon>Neoptera</taxon>
        <taxon>Paraneoptera</taxon>
        <taxon>Psocodea</taxon>
        <taxon>Troctomorpha</taxon>
        <taxon>Phthiraptera</taxon>
        <taxon>Anoplura</taxon>
        <taxon>Polyplacidae</taxon>
        <taxon>Polyplax</taxon>
    </lineage>
</organism>
<evidence type="ECO:0000313" key="2">
    <source>
        <dbReference type="Proteomes" id="UP001359485"/>
    </source>
</evidence>
<protein>
    <submittedName>
        <fullName evidence="1">Uncharacterized protein</fullName>
    </submittedName>
</protein>
<comment type="caution">
    <text evidence="1">The sequence shown here is derived from an EMBL/GenBank/DDBJ whole genome shotgun (WGS) entry which is preliminary data.</text>
</comment>
<keyword evidence="2" id="KW-1185">Reference proteome</keyword>
<sequence>MYKIEDNVDDDMDNDVIGIHHKKIKAERSAHLVQSDEYLPRMSDDYTNPKLLLTLRSCTEEECRLCARCHSTVEGEVKQNVHQTNGNVLFCEHKWSPDPKSSPDDTVKTL</sequence>
<accession>A0ABR1AWE6</accession>
<proteinExistence type="predicted"/>